<evidence type="ECO:0000313" key="3">
    <source>
        <dbReference type="Proteomes" id="UP001152467"/>
    </source>
</evidence>
<evidence type="ECO:0000313" key="2">
    <source>
        <dbReference type="EMBL" id="CAH9065181.1"/>
    </source>
</evidence>
<keyword evidence="3" id="KW-1185">Reference proteome</keyword>
<protein>
    <submittedName>
        <fullName evidence="2">Uncharacterized protein</fullName>
    </submittedName>
</protein>
<feature type="chain" id="PRO_5040878229" evidence="1">
    <location>
        <begin position="25"/>
        <end position="314"/>
    </location>
</feature>
<dbReference type="RefSeq" id="WP_261626977.1">
    <property type="nucleotide sequence ID" value="NZ_CAMAPC010000020.1"/>
</dbReference>
<proteinExistence type="predicted"/>
<dbReference type="SUPFAM" id="SSF160104">
    <property type="entry name" value="Acetoacetate decarboxylase-like"/>
    <property type="match status" value="1"/>
</dbReference>
<sequence>MITYITYRIAALSTSIFVCGLANATQLEEQFPITEYQQLSDGTAVSMPFHVEGNLTTPFLSIIKTKQAKKFITHSEFEPIEISCDGVGTNQSIGVLYFQDITKSPVGAYAETVNTIGVKRKTAPSLSLPCLPKNATKLEQMQYLLASQQIMAQANAKNVQQGLPSDYAMYNQDLKLNNPLAIKAGKEIWGYPKSSAEINYWVGKYYVDLQVGNLPDYTPIVELSYLRKVGSQTPLYSVGDNVLPQTLLPNNEKQAQLKGVLSSSSVWVQPFIGYFWAGPSNSATSKALRKTEFYPVAIVEYTNVTGAALALYDK</sequence>
<accession>A0A9W4R3T9</accession>
<dbReference type="Proteomes" id="UP001152467">
    <property type="component" value="Unassembled WGS sequence"/>
</dbReference>
<dbReference type="AlphaFoldDB" id="A0A9W4R3T9"/>
<dbReference type="EMBL" id="CAMAPC010000020">
    <property type="protein sequence ID" value="CAH9065181.1"/>
    <property type="molecule type" value="Genomic_DNA"/>
</dbReference>
<feature type="signal peptide" evidence="1">
    <location>
        <begin position="1"/>
        <end position="24"/>
    </location>
</feature>
<reference evidence="2" key="1">
    <citation type="submission" date="2022-07" db="EMBL/GenBank/DDBJ databases">
        <authorList>
            <person name="Criscuolo A."/>
        </authorList>
    </citation>
    <scope>NUCLEOTIDE SEQUENCE</scope>
    <source>
        <strain evidence="2">CIP111854</strain>
    </source>
</reference>
<evidence type="ECO:0000256" key="1">
    <source>
        <dbReference type="SAM" id="SignalP"/>
    </source>
</evidence>
<name>A0A9W4R3T9_9GAMM</name>
<gene>
    <name evidence="2" type="ORF">PSECIP111854_03623</name>
</gene>
<organism evidence="2 3">
    <name type="scientific">Pseudoalteromonas holothuriae</name>
    <dbReference type="NCBI Taxonomy" id="2963714"/>
    <lineage>
        <taxon>Bacteria</taxon>
        <taxon>Pseudomonadati</taxon>
        <taxon>Pseudomonadota</taxon>
        <taxon>Gammaproteobacteria</taxon>
        <taxon>Alteromonadales</taxon>
        <taxon>Pseudoalteromonadaceae</taxon>
        <taxon>Pseudoalteromonas</taxon>
    </lineage>
</organism>
<comment type="caution">
    <text evidence="2">The sequence shown here is derived from an EMBL/GenBank/DDBJ whole genome shotgun (WGS) entry which is preliminary data.</text>
</comment>
<dbReference type="InterPro" id="IPR023375">
    <property type="entry name" value="ADC_dom_sf"/>
</dbReference>
<keyword evidence="1" id="KW-0732">Signal</keyword>